<dbReference type="VEuPathDB" id="ToxoDB:cyc_05983"/>
<evidence type="ECO:0000313" key="3">
    <source>
        <dbReference type="Proteomes" id="UP000095192"/>
    </source>
</evidence>
<gene>
    <name evidence="2" type="ORF">cyc_05983</name>
</gene>
<dbReference type="AlphaFoldDB" id="A0A1D3DAB3"/>
<dbReference type="EMBL" id="JROU02000093">
    <property type="protein sequence ID" value="OEH80396.1"/>
    <property type="molecule type" value="Genomic_DNA"/>
</dbReference>
<protein>
    <submittedName>
        <fullName evidence="2">Uncharacterized protein</fullName>
    </submittedName>
</protein>
<sequence>MASSHVKTMNSIDAQPVPLGGTRVPDSMGGSSCPPWQELAEQQPQQPGGFGQACDMVLSLREQVGVMKKQVSNLAVPMKVYIYSSGAYHSPSSSPSPSALEYLSRLECLPGSRAEIESALDVVDATATAIGSAAKVAAEAAAADFCLPEDVKAEAFKVLGAVRSDTAQQAADCRALCLVTADTSDSDAAKRQQPAHQPAKERPEFAKEHYGDFNLQLGPITRKLFAAQTKLLALIKAIKKQRAANVSLEEELNN</sequence>
<reference evidence="2 3" key="1">
    <citation type="journal article" date="2016" name="BMC Genomics">
        <title>Comparative genomics reveals Cyclospora cayetanensis possesses coccidia-like metabolism and invasion components but unique surface antigens.</title>
        <authorList>
            <person name="Liu S."/>
            <person name="Wang L."/>
            <person name="Zheng H."/>
            <person name="Xu Z."/>
            <person name="Roellig D.M."/>
            <person name="Li N."/>
            <person name="Frace M.A."/>
            <person name="Tang K."/>
            <person name="Arrowood M.J."/>
            <person name="Moss D.M."/>
            <person name="Zhang L."/>
            <person name="Feng Y."/>
            <person name="Xiao L."/>
        </authorList>
    </citation>
    <scope>NUCLEOTIDE SEQUENCE [LARGE SCALE GENOMIC DNA]</scope>
    <source>
        <strain evidence="2 3">CHN_HEN01</strain>
    </source>
</reference>
<dbReference type="VEuPathDB" id="ToxoDB:LOC34622249"/>
<organism evidence="2 3">
    <name type="scientific">Cyclospora cayetanensis</name>
    <dbReference type="NCBI Taxonomy" id="88456"/>
    <lineage>
        <taxon>Eukaryota</taxon>
        <taxon>Sar</taxon>
        <taxon>Alveolata</taxon>
        <taxon>Apicomplexa</taxon>
        <taxon>Conoidasida</taxon>
        <taxon>Coccidia</taxon>
        <taxon>Eucoccidiorida</taxon>
        <taxon>Eimeriorina</taxon>
        <taxon>Eimeriidae</taxon>
        <taxon>Cyclospora</taxon>
    </lineage>
</organism>
<comment type="caution">
    <text evidence="2">The sequence shown here is derived from an EMBL/GenBank/DDBJ whole genome shotgun (WGS) entry which is preliminary data.</text>
</comment>
<evidence type="ECO:0000256" key="1">
    <source>
        <dbReference type="SAM" id="MobiDB-lite"/>
    </source>
</evidence>
<dbReference type="InParanoid" id="A0A1D3DAB3"/>
<feature type="region of interest" description="Disordered" evidence="1">
    <location>
        <begin position="1"/>
        <end position="48"/>
    </location>
</feature>
<evidence type="ECO:0000313" key="2">
    <source>
        <dbReference type="EMBL" id="OEH80396.1"/>
    </source>
</evidence>
<accession>A0A1D3DAB3</accession>
<keyword evidence="3" id="KW-1185">Reference proteome</keyword>
<dbReference type="Proteomes" id="UP000095192">
    <property type="component" value="Unassembled WGS sequence"/>
</dbReference>
<feature type="compositionally biased region" description="Polar residues" evidence="1">
    <location>
        <begin position="1"/>
        <end position="13"/>
    </location>
</feature>
<name>A0A1D3DAB3_9EIME</name>
<proteinExistence type="predicted"/>